<protein>
    <submittedName>
        <fullName evidence="1">Protein of uncharacterized function (DUF2480)</fullName>
    </submittedName>
</protein>
<evidence type="ECO:0000313" key="1">
    <source>
        <dbReference type="EMBL" id="STZ26810.1"/>
    </source>
</evidence>
<dbReference type="AlphaFoldDB" id="A0A378RMD4"/>
<keyword evidence="2" id="KW-1185">Reference proteome</keyword>
<evidence type="ECO:0000313" key="2">
    <source>
        <dbReference type="Proteomes" id="UP000255024"/>
    </source>
</evidence>
<reference evidence="1 2" key="1">
    <citation type="submission" date="2018-06" db="EMBL/GenBank/DDBJ databases">
        <authorList>
            <consortium name="Pathogen Informatics"/>
            <person name="Doyle S."/>
        </authorList>
    </citation>
    <scope>NUCLEOTIDE SEQUENCE [LARGE SCALE GENOMIC DNA]</scope>
    <source>
        <strain evidence="1 2">NCTC11179</strain>
    </source>
</reference>
<accession>A0A378RMD4</accession>
<dbReference type="Proteomes" id="UP000255024">
    <property type="component" value="Unassembled WGS sequence"/>
</dbReference>
<gene>
    <name evidence="1" type="ORF">NCTC11179_00337</name>
</gene>
<dbReference type="Pfam" id="PF10652">
    <property type="entry name" value="DUF2480"/>
    <property type="match status" value="1"/>
</dbReference>
<dbReference type="RefSeq" id="WP_115089879.1">
    <property type="nucleotide sequence ID" value="NZ_CP068107.1"/>
</dbReference>
<dbReference type="EMBL" id="UGQL01000001">
    <property type="protein sequence ID" value="STZ26810.1"/>
    <property type="molecule type" value="Genomic_DNA"/>
</dbReference>
<dbReference type="InterPro" id="IPR018914">
    <property type="entry name" value="DUF2480"/>
</dbReference>
<sequence length="165" mass="18686">MATDTIVNKVAATGIIAFDLMTYEPTIEVVGFDLKPLLYMEMIIKEKEFRTAVAQIDFSCYRDKAVAVYCSVDAIIPQWVYMVIADKLYSETTVFKFCTPDALKLELWESNVQQADTADYHNQKVVVRANPEVPPSLYMVASKKLKPLVKSLLYGEIGMPKVIFK</sequence>
<organism evidence="1 2">
    <name type="scientific">Myroides odoratus</name>
    <name type="common">Flavobacterium odoratum</name>
    <dbReference type="NCBI Taxonomy" id="256"/>
    <lineage>
        <taxon>Bacteria</taxon>
        <taxon>Pseudomonadati</taxon>
        <taxon>Bacteroidota</taxon>
        <taxon>Flavobacteriia</taxon>
        <taxon>Flavobacteriales</taxon>
        <taxon>Flavobacteriaceae</taxon>
        <taxon>Myroides</taxon>
    </lineage>
</organism>
<name>A0A378RMD4_MYROD</name>
<proteinExistence type="predicted"/>